<feature type="disulfide bond" evidence="4">
    <location>
        <begin position="252"/>
        <end position="262"/>
    </location>
</feature>
<feature type="compositionally biased region" description="Basic and acidic residues" evidence="5">
    <location>
        <begin position="121"/>
        <end position="135"/>
    </location>
</feature>
<dbReference type="InterPro" id="IPR000742">
    <property type="entry name" value="EGF"/>
</dbReference>
<feature type="compositionally biased region" description="Basic and acidic residues" evidence="5">
    <location>
        <begin position="299"/>
        <end position="315"/>
    </location>
</feature>
<feature type="disulfide bond" evidence="4">
    <location>
        <begin position="365"/>
        <end position="374"/>
    </location>
</feature>
<evidence type="ECO:0000256" key="4">
    <source>
        <dbReference type="PROSITE-ProRule" id="PRU00076"/>
    </source>
</evidence>
<dbReference type="InterPro" id="IPR040911">
    <property type="entry name" value="Exostosin_GT47"/>
</dbReference>
<evidence type="ECO:0000256" key="1">
    <source>
        <dbReference type="ARBA" id="ARBA00004323"/>
    </source>
</evidence>
<feature type="region of interest" description="Disordered" evidence="5">
    <location>
        <begin position="220"/>
        <end position="247"/>
    </location>
</feature>
<dbReference type="GO" id="GO:0016757">
    <property type="term" value="F:glycosyltransferase activity"/>
    <property type="evidence" value="ECO:0007669"/>
    <property type="project" value="InterPro"/>
</dbReference>
<comment type="similarity">
    <text evidence="2">Belongs to the glycosyltransferase 47 family.</text>
</comment>
<feature type="non-terminal residue" evidence="7">
    <location>
        <position position="1"/>
    </location>
</feature>
<feature type="disulfide bond" evidence="4">
    <location>
        <begin position="346"/>
        <end position="363"/>
    </location>
</feature>
<feature type="region of interest" description="Disordered" evidence="5">
    <location>
        <begin position="112"/>
        <end position="138"/>
    </location>
</feature>
<dbReference type="GO" id="GO:0000139">
    <property type="term" value="C:Golgi membrane"/>
    <property type="evidence" value="ECO:0007669"/>
    <property type="project" value="UniProtKB-SubCell"/>
</dbReference>
<dbReference type="PANTHER" id="PTHR11062:SF376">
    <property type="entry name" value="EXOSTOSIN FAMILY PROTEIN"/>
    <property type="match status" value="1"/>
</dbReference>
<feature type="disulfide bond" evidence="4">
    <location>
        <begin position="271"/>
        <end position="280"/>
    </location>
</feature>
<evidence type="ECO:0000313" key="8">
    <source>
        <dbReference type="Proteomes" id="UP001190700"/>
    </source>
</evidence>
<comment type="caution">
    <text evidence="4">Lacks conserved residue(s) required for the propagation of feature annotation.</text>
</comment>
<dbReference type="PANTHER" id="PTHR11062">
    <property type="entry name" value="EXOSTOSIN HEPARAN SULFATE GLYCOSYLTRANSFERASE -RELATED"/>
    <property type="match status" value="1"/>
</dbReference>
<reference evidence="7 8" key="1">
    <citation type="journal article" date="2015" name="Genome Biol. Evol.">
        <title>Comparative Genomics of a Bacterivorous Green Alga Reveals Evolutionary Causalities and Consequences of Phago-Mixotrophic Mode of Nutrition.</title>
        <authorList>
            <person name="Burns J.A."/>
            <person name="Paasch A."/>
            <person name="Narechania A."/>
            <person name="Kim E."/>
        </authorList>
    </citation>
    <scope>NUCLEOTIDE SEQUENCE [LARGE SCALE GENOMIC DNA]</scope>
    <source>
        <strain evidence="7 8">PLY_AMNH</strain>
    </source>
</reference>
<evidence type="ECO:0000259" key="6">
    <source>
        <dbReference type="PROSITE" id="PS50026"/>
    </source>
</evidence>
<feature type="compositionally biased region" description="Low complexity" evidence="5">
    <location>
        <begin position="220"/>
        <end position="231"/>
    </location>
</feature>
<feature type="domain" description="EGF-like" evidence="6">
    <location>
        <begin position="338"/>
        <end position="375"/>
    </location>
</feature>
<evidence type="ECO:0000256" key="3">
    <source>
        <dbReference type="ARBA" id="ARBA00023034"/>
    </source>
</evidence>
<accession>A0AAE0F844</accession>
<evidence type="ECO:0000256" key="5">
    <source>
        <dbReference type="SAM" id="MobiDB-lite"/>
    </source>
</evidence>
<dbReference type="EMBL" id="LGRX02023170">
    <property type="protein sequence ID" value="KAK3254811.1"/>
    <property type="molecule type" value="Genomic_DNA"/>
</dbReference>
<dbReference type="PROSITE" id="PS50026">
    <property type="entry name" value="EGF_3"/>
    <property type="match status" value="2"/>
</dbReference>
<dbReference type="Pfam" id="PF03016">
    <property type="entry name" value="Exostosin_GT47"/>
    <property type="match status" value="1"/>
</dbReference>
<keyword evidence="4" id="KW-0245">EGF-like domain</keyword>
<protein>
    <recommendedName>
        <fullName evidence="6">EGF-like domain-containing protein</fullName>
    </recommendedName>
</protein>
<dbReference type="Proteomes" id="UP001190700">
    <property type="component" value="Unassembled WGS sequence"/>
</dbReference>
<dbReference type="InterPro" id="IPR004263">
    <property type="entry name" value="Exostosin"/>
</dbReference>
<comment type="caution">
    <text evidence="7">The sequence shown here is derived from an EMBL/GenBank/DDBJ whole genome shotgun (WGS) entry which is preliminary data.</text>
</comment>
<comment type="subcellular location">
    <subcellularLocation>
        <location evidence="1">Golgi apparatus membrane</location>
        <topology evidence="1">Single-pass type II membrane protein</topology>
    </subcellularLocation>
</comment>
<keyword evidence="8" id="KW-1185">Reference proteome</keyword>
<organism evidence="7 8">
    <name type="scientific">Cymbomonas tetramitiformis</name>
    <dbReference type="NCBI Taxonomy" id="36881"/>
    <lineage>
        <taxon>Eukaryota</taxon>
        <taxon>Viridiplantae</taxon>
        <taxon>Chlorophyta</taxon>
        <taxon>Pyramimonadophyceae</taxon>
        <taxon>Pyramimonadales</taxon>
        <taxon>Pyramimonadaceae</taxon>
        <taxon>Cymbomonas</taxon>
    </lineage>
</organism>
<evidence type="ECO:0000256" key="2">
    <source>
        <dbReference type="ARBA" id="ARBA00010271"/>
    </source>
</evidence>
<proteinExistence type="inferred from homology"/>
<dbReference type="Gene3D" id="2.10.25.10">
    <property type="entry name" value="Laminin"/>
    <property type="match status" value="1"/>
</dbReference>
<evidence type="ECO:0000313" key="7">
    <source>
        <dbReference type="EMBL" id="KAK3254811.1"/>
    </source>
</evidence>
<dbReference type="PROSITE" id="PS00022">
    <property type="entry name" value="EGF_1"/>
    <property type="match status" value="2"/>
</dbReference>
<feature type="region of interest" description="Disordered" evidence="5">
    <location>
        <begin position="299"/>
        <end position="332"/>
    </location>
</feature>
<name>A0AAE0F844_9CHLO</name>
<gene>
    <name evidence="7" type="ORF">CYMTET_35982</name>
</gene>
<sequence>DTTAFFARGFANFPYSDCEGPDLPVRGLNAAYKGLSKPPALKLGFPPPKYMPADDFSFDKMSHICFASIYPAHTGRTPSAMADRMQGTLDLSLSTDCSQLLSAASLSTADAAASGGSVGKPGERSLDVAQSHEEEPGAEVLRPGAEVLQPGAEVLRPGAEVLRPGAEVLRPGAEVLRPAAEVLQQSGIPAVSRPAEAKPAEFRHPRPANIDAQGDVVPAASDVDPAASDSALAEQASGPVRAHPDGGPIGRCDERCYRVGTCFEELGRCDCPAGWEGPYCNVAAEKYQTGELVAWNKARREGRSSEGGSELRGDFDGGPGRRGVLAKSQKREGERKDKQFPCNLDCGGEFRGSCFIRKTQAKCICTMGFKGDNCELDDWTMCMGGCGGRGKCKRGFCHCDPGFFGIDCSLRLRDDGSNVSEHVPYTYLDPSTQPSAPLPEDVRIYVYELPPAFNVWMYTDMDAIRSEQFMDGKYGTGIHPSVIPGGYYVGPCELFLHERLLSSARRTTDPQEADYFFVPAWGQVAKFGGNYRYRGGQWGYWQAVRDYIDNTYPFWSRKGGADHIWVMMGDHGACEQPRGHGIPTAVLPSILLSNWGLTTDTAATGLRAYLDKGPCFRAGQDIVIPAPLNSNHMSSPFRRASSAPAAKPSRLKERLLAYSDEDIAAMQAELKCAWPWMIWSSVYGTFGDEDGSRDAFEALLGTLQMRRDGIPPRKESMCNYEPPRIARSQRACHMYCDTAPSAPADVQCRQQ</sequence>
<dbReference type="SMART" id="SM00181">
    <property type="entry name" value="EGF"/>
    <property type="match status" value="3"/>
</dbReference>
<dbReference type="AlphaFoldDB" id="A0AAE0F844"/>
<keyword evidence="3" id="KW-0333">Golgi apparatus</keyword>
<dbReference type="CDD" id="cd00054">
    <property type="entry name" value="EGF_CA"/>
    <property type="match status" value="1"/>
</dbReference>
<keyword evidence="4" id="KW-1015">Disulfide bond</keyword>
<feature type="domain" description="EGF-like" evidence="6">
    <location>
        <begin position="248"/>
        <end position="281"/>
    </location>
</feature>
<dbReference type="PROSITE" id="PS01186">
    <property type="entry name" value="EGF_2"/>
    <property type="match status" value="2"/>
</dbReference>